<reference evidence="4" key="1">
    <citation type="journal article" date="2020" name="Mol. Plant Microbe">
        <title>Rhizobial microsymbionts of the narrowly endemic Oxytropis species growing in Kamchatka are characterized by significant genetic diversity and possess a set of genes that are associated with T3SS and T6SS secretion systems and can affect the development of symbiosis.</title>
        <authorList>
            <person name="Safronova V."/>
            <person name="Guro P."/>
            <person name="Sazanova A."/>
            <person name="Kuznetsova I."/>
            <person name="Belimov A."/>
            <person name="Yakubov V."/>
            <person name="Chirak E."/>
            <person name="Afonin A."/>
            <person name="Gogolev Y."/>
            <person name="Andronov E."/>
            <person name="Tikhonovich I."/>
        </authorList>
    </citation>
    <scope>NUCLEOTIDE SEQUENCE [LARGE SCALE GENOMIC DNA]</scope>
    <source>
        <strain evidence="4">583</strain>
    </source>
</reference>
<proteinExistence type="predicted"/>
<evidence type="ECO:0000256" key="1">
    <source>
        <dbReference type="ARBA" id="ARBA00022737"/>
    </source>
</evidence>
<dbReference type="PANTHER" id="PTHR44858:SF1">
    <property type="entry name" value="UDP-N-ACETYLGLUCOSAMINE--PEPTIDE N-ACETYLGLUCOSAMINYLTRANSFERASE SPINDLY-RELATED"/>
    <property type="match status" value="1"/>
</dbReference>
<dbReference type="EMBL" id="CP050296">
    <property type="protein sequence ID" value="QND57953.1"/>
    <property type="molecule type" value="Genomic_DNA"/>
</dbReference>
<evidence type="ECO:0000256" key="2">
    <source>
        <dbReference type="ARBA" id="ARBA00022803"/>
    </source>
</evidence>
<name>A0A7G6STX1_9HYPH</name>
<keyword evidence="2" id="KW-0802">TPR repeat</keyword>
<dbReference type="Proteomes" id="UP000515465">
    <property type="component" value="Chromosome"/>
</dbReference>
<gene>
    <name evidence="3" type="ORF">HB778_16100</name>
</gene>
<accession>A0A7G6STX1</accession>
<sequence length="610" mass="68983">MDMRIHMRWHLPLGSTATLLLCVVMVFLSLPPAVARGQTPAAADTQTPNLAAKSRKDKLPSELARSVRDAIVDGRYEAASQVGEAVLAKSRITAWRYYPFTNFIAAISNDNDVRFEARLSQWVSADPQAALPTLVRAQYYYDTAWFRRGHRFDNDTLPADLAAFHDNLRRARTDVESAIELDGANPYAYYLKLIILRGLGDFSGEQRFLEQAIAKFPAYYPLYDEGLAMREPRWGGTVQAMRQFVDRYAGQTEPYSPLKVLYVSLYRRILIANSIECSVFFSDRSNATDCVRTLMKQQAGPDLEHEVVAALQIYDHADHYEFGLVVKDILLDMLQASGGETYAGAALQLAASAMHSDTQLVENDPGHNDYIIDAVVAQSWSWKGFYDNAISKNREALRDIDKSEFPDEAARDLATSTIYLQMLDPLSYQSRFDDVVAYSRAALDLGNQVDWEHYICYAYYEKREYKAALADCTKAVDDDSGNMLARYWRGLVYQELGNMDAALNDFTAVADSENSYRASAAITVSWIYDTKKEFTEAIDSLNKYTYLYDEKSVRKDDVAVAYNNRCYAYMQIGELQKALDDCTQSLKYGSIPDAFEKQQELVKRLGLSRG</sequence>
<dbReference type="SUPFAM" id="SSF48452">
    <property type="entry name" value="TPR-like"/>
    <property type="match status" value="1"/>
</dbReference>
<keyword evidence="1" id="KW-0677">Repeat</keyword>
<dbReference type="SMART" id="SM00028">
    <property type="entry name" value="TPR"/>
    <property type="match status" value="4"/>
</dbReference>
<dbReference type="GO" id="GO:0009279">
    <property type="term" value="C:cell outer membrane"/>
    <property type="evidence" value="ECO:0007669"/>
    <property type="project" value="TreeGrafter"/>
</dbReference>
<dbReference type="PANTHER" id="PTHR44858">
    <property type="entry name" value="TETRATRICOPEPTIDE REPEAT PROTEIN 6"/>
    <property type="match status" value="1"/>
</dbReference>
<evidence type="ECO:0000313" key="3">
    <source>
        <dbReference type="EMBL" id="QND57953.1"/>
    </source>
</evidence>
<evidence type="ECO:0000313" key="4">
    <source>
        <dbReference type="Proteomes" id="UP000515465"/>
    </source>
</evidence>
<dbReference type="InterPro" id="IPR019734">
    <property type="entry name" value="TPR_rpt"/>
</dbReference>
<dbReference type="Gene3D" id="1.25.40.10">
    <property type="entry name" value="Tetratricopeptide repeat domain"/>
    <property type="match status" value="3"/>
</dbReference>
<dbReference type="InterPro" id="IPR011990">
    <property type="entry name" value="TPR-like_helical_dom_sf"/>
</dbReference>
<dbReference type="GO" id="GO:0046813">
    <property type="term" value="P:receptor-mediated virion attachment to host cell"/>
    <property type="evidence" value="ECO:0007669"/>
    <property type="project" value="TreeGrafter"/>
</dbReference>
<dbReference type="RefSeq" id="WP_183464720.1">
    <property type="nucleotide sequence ID" value="NZ_CP050296.1"/>
</dbReference>
<dbReference type="SUPFAM" id="SSF48439">
    <property type="entry name" value="Protein prenylyltransferase"/>
    <property type="match status" value="1"/>
</dbReference>
<protein>
    <submittedName>
        <fullName evidence="3">Tetratricopeptide repeat protein</fullName>
    </submittedName>
</protein>
<dbReference type="InterPro" id="IPR050498">
    <property type="entry name" value="Ycf3"/>
</dbReference>
<organism evidence="3 4">
    <name type="scientific">Mesorhizobium huakuii</name>
    <dbReference type="NCBI Taxonomy" id="28104"/>
    <lineage>
        <taxon>Bacteria</taxon>
        <taxon>Pseudomonadati</taxon>
        <taxon>Pseudomonadota</taxon>
        <taxon>Alphaproteobacteria</taxon>
        <taxon>Hyphomicrobiales</taxon>
        <taxon>Phyllobacteriaceae</taxon>
        <taxon>Mesorhizobium</taxon>
    </lineage>
</organism>
<dbReference type="AlphaFoldDB" id="A0A7G6STX1"/>